<evidence type="ECO:0000313" key="2">
    <source>
        <dbReference type="Proteomes" id="UP000305398"/>
    </source>
</evidence>
<reference evidence="1 2" key="1">
    <citation type="submission" date="2019-06" db="EMBL/GenBank/DDBJ databases">
        <authorList>
            <person name="Srinivasan S."/>
        </authorList>
    </citation>
    <scope>NUCLEOTIDE SEQUENCE [LARGE SCALE GENOMIC DNA]</scope>
    <source>
        <strain evidence="1 2">17J68-5</strain>
    </source>
</reference>
<evidence type="ECO:0000313" key="1">
    <source>
        <dbReference type="EMBL" id="QDA58955.1"/>
    </source>
</evidence>
<sequence length="186" mass="20228">MTKTLGVLTAGGALLYVIGLGLLTASNSIQAQTPPAQATLSAAAADTIVLIPKKNWEDMVTLYSSATGETPTYEPAGSTLEKATTARWHNAQVAFVQDGPGVPDGQPEFFIRFSTQDDTNFKKYLKNLLKTPHDNGHELKRDFQYTNSQGKLRTVKVRGIYLHHVIPSGQAVEFDTTVGVIHNPNF</sequence>
<proteinExistence type="predicted"/>
<keyword evidence="2" id="KW-1185">Reference proteome</keyword>
<name>A0A5B7ZWH2_9BACT</name>
<dbReference type="RefSeq" id="WP_139514030.1">
    <property type="nucleotide sequence ID" value="NZ_CP040896.1"/>
</dbReference>
<organism evidence="1 2">
    <name type="scientific">Hymenobacter jejuensis</name>
    <dbReference type="NCBI Taxonomy" id="2502781"/>
    <lineage>
        <taxon>Bacteria</taxon>
        <taxon>Pseudomonadati</taxon>
        <taxon>Bacteroidota</taxon>
        <taxon>Cytophagia</taxon>
        <taxon>Cytophagales</taxon>
        <taxon>Hymenobacteraceae</taxon>
        <taxon>Hymenobacter</taxon>
    </lineage>
</organism>
<dbReference type="KEGG" id="hyj:FHG12_02040"/>
<gene>
    <name evidence="1" type="ORF">FHG12_02040</name>
</gene>
<dbReference type="AlphaFoldDB" id="A0A5B7ZWH2"/>
<dbReference type="EMBL" id="CP040896">
    <property type="protein sequence ID" value="QDA58955.1"/>
    <property type="molecule type" value="Genomic_DNA"/>
</dbReference>
<protein>
    <submittedName>
        <fullName evidence="1">Uncharacterized protein</fullName>
    </submittedName>
</protein>
<dbReference type="Proteomes" id="UP000305398">
    <property type="component" value="Chromosome"/>
</dbReference>
<accession>A0A5B7ZWH2</accession>